<keyword evidence="9" id="KW-0812">Transmembrane</keyword>
<dbReference type="EMBL" id="CP023445">
    <property type="protein sequence ID" value="ATE54429.1"/>
    <property type="molecule type" value="Genomic_DNA"/>
</dbReference>
<gene>
    <name evidence="11" type="ORF">CNX65_14950</name>
</gene>
<organism evidence="11 12">
    <name type="scientific">Actinosynnema pretiosum</name>
    <dbReference type="NCBI Taxonomy" id="42197"/>
    <lineage>
        <taxon>Bacteria</taxon>
        <taxon>Bacillati</taxon>
        <taxon>Actinomycetota</taxon>
        <taxon>Actinomycetes</taxon>
        <taxon>Pseudonocardiales</taxon>
        <taxon>Pseudonocardiaceae</taxon>
        <taxon>Actinosynnema</taxon>
    </lineage>
</organism>
<dbReference type="Pfam" id="PF07730">
    <property type="entry name" value="HisKA_3"/>
    <property type="match status" value="1"/>
</dbReference>
<reference evidence="11" key="1">
    <citation type="submission" date="2017-09" db="EMBL/GenBank/DDBJ databases">
        <title>Complete Genome Sequence of ansamitocin-producing Bacterium Actinosynnema pretiosum X47.</title>
        <authorList>
            <person name="Cao G."/>
            <person name="Zong G."/>
            <person name="Zhong C."/>
            <person name="Fu J."/>
        </authorList>
    </citation>
    <scope>NUCLEOTIDE SEQUENCE [LARGE SCALE GENOMIC DNA]</scope>
    <source>
        <strain evidence="11">X47</strain>
    </source>
</reference>
<keyword evidence="3" id="KW-0597">Phosphoprotein</keyword>
<dbReference type="KEGG" id="apre:CNX65_14950"/>
<keyword evidence="5" id="KW-0547">Nucleotide-binding</keyword>
<dbReference type="Gene3D" id="3.30.565.10">
    <property type="entry name" value="Histidine kinase-like ATPase, C-terminal domain"/>
    <property type="match status" value="1"/>
</dbReference>
<proteinExistence type="predicted"/>
<dbReference type="RefSeq" id="WP_096493565.1">
    <property type="nucleotide sequence ID" value="NZ_CP023445.1"/>
</dbReference>
<dbReference type="Proteomes" id="UP000218505">
    <property type="component" value="Chromosome"/>
</dbReference>
<keyword evidence="12" id="KW-1185">Reference proteome</keyword>
<dbReference type="GO" id="GO:0005524">
    <property type="term" value="F:ATP binding"/>
    <property type="evidence" value="ECO:0007669"/>
    <property type="project" value="UniProtKB-KW"/>
</dbReference>
<evidence type="ECO:0000256" key="4">
    <source>
        <dbReference type="ARBA" id="ARBA00022679"/>
    </source>
</evidence>
<name>A0A290Z632_9PSEU</name>
<evidence type="ECO:0000256" key="6">
    <source>
        <dbReference type="ARBA" id="ARBA00022777"/>
    </source>
</evidence>
<keyword evidence="7" id="KW-0067">ATP-binding</keyword>
<evidence type="ECO:0000256" key="5">
    <source>
        <dbReference type="ARBA" id="ARBA00022741"/>
    </source>
</evidence>
<dbReference type="GO" id="GO:0000155">
    <property type="term" value="F:phosphorelay sensor kinase activity"/>
    <property type="evidence" value="ECO:0007669"/>
    <property type="project" value="InterPro"/>
</dbReference>
<keyword evidence="4" id="KW-0808">Transferase</keyword>
<dbReference type="AlphaFoldDB" id="A0A290Z632"/>
<evidence type="ECO:0000256" key="1">
    <source>
        <dbReference type="ARBA" id="ARBA00000085"/>
    </source>
</evidence>
<keyword evidence="9" id="KW-1133">Transmembrane helix</keyword>
<evidence type="ECO:0000256" key="2">
    <source>
        <dbReference type="ARBA" id="ARBA00012438"/>
    </source>
</evidence>
<keyword evidence="9" id="KW-0472">Membrane</keyword>
<dbReference type="InterPro" id="IPR036890">
    <property type="entry name" value="HATPase_C_sf"/>
</dbReference>
<sequence length="401" mass="41544">MARNSWLIALVCVIGDVSALLVFDELAARSPSAPPASFWAALVVVALADLALALPARFTGAVTLAQAAARIGTAVLLGGPDVGVDGRVGNATGLVAAGYLAGAWLRGRWAWVALGALVLGVLGARWTAVPPQPDAVAVLAVEALTNALLPWLAGRYTSSRIAFLEEVKRKRRDAEEQVARALAEERGALARDLHDTISHHVSAIGVHAGAARLRLAGLRPAGLRPAGLRSTGQGGDPKLDAALGQVERSGHAALADLRRMLDVLHGATRDSTRQPGLSGLDDLVDGVRAAGVPVEVSTEALRPDRLPGSLDVAAYRVAQELLTNALRHGDGERVELRITQSAAELVVSVANGVRPGPPAHGSRRELDGVRHRAALFGGGVVCGPDGGSWRATATFPLEATP</sequence>
<keyword evidence="8" id="KW-0902">Two-component regulatory system</keyword>
<dbReference type="InterPro" id="IPR011712">
    <property type="entry name" value="Sig_transdc_His_kin_sub3_dim/P"/>
</dbReference>
<evidence type="ECO:0000256" key="9">
    <source>
        <dbReference type="SAM" id="Phobius"/>
    </source>
</evidence>
<keyword evidence="6 11" id="KW-0418">Kinase</keyword>
<dbReference type="GO" id="GO:0046983">
    <property type="term" value="F:protein dimerization activity"/>
    <property type="evidence" value="ECO:0007669"/>
    <property type="project" value="InterPro"/>
</dbReference>
<feature type="transmembrane region" description="Helical" evidence="9">
    <location>
        <begin position="35"/>
        <end position="54"/>
    </location>
</feature>
<comment type="catalytic activity">
    <reaction evidence="1">
        <text>ATP + protein L-histidine = ADP + protein N-phospho-L-histidine.</text>
        <dbReference type="EC" id="2.7.13.3"/>
    </reaction>
</comment>
<dbReference type="Gene3D" id="1.20.5.1930">
    <property type="match status" value="1"/>
</dbReference>
<protein>
    <recommendedName>
        <fullName evidence="2">histidine kinase</fullName>
        <ecNumber evidence="2">2.7.13.3</ecNumber>
    </recommendedName>
</protein>
<evidence type="ECO:0000256" key="3">
    <source>
        <dbReference type="ARBA" id="ARBA00022553"/>
    </source>
</evidence>
<accession>A0A290Z632</accession>
<dbReference type="EC" id="2.7.13.3" evidence="2"/>
<evidence type="ECO:0000259" key="10">
    <source>
        <dbReference type="Pfam" id="PF07730"/>
    </source>
</evidence>
<dbReference type="CDD" id="cd16917">
    <property type="entry name" value="HATPase_UhpB-NarQ-NarX-like"/>
    <property type="match status" value="1"/>
</dbReference>
<evidence type="ECO:0000256" key="7">
    <source>
        <dbReference type="ARBA" id="ARBA00022840"/>
    </source>
</evidence>
<dbReference type="PANTHER" id="PTHR24421">
    <property type="entry name" value="NITRATE/NITRITE SENSOR PROTEIN NARX-RELATED"/>
    <property type="match status" value="1"/>
</dbReference>
<feature type="transmembrane region" description="Helical" evidence="9">
    <location>
        <begin position="109"/>
        <end position="129"/>
    </location>
</feature>
<evidence type="ECO:0000313" key="12">
    <source>
        <dbReference type="Proteomes" id="UP000218505"/>
    </source>
</evidence>
<dbReference type="PANTHER" id="PTHR24421:SF10">
    <property type="entry name" value="NITRATE_NITRITE SENSOR PROTEIN NARQ"/>
    <property type="match status" value="1"/>
</dbReference>
<dbReference type="GO" id="GO:0016020">
    <property type="term" value="C:membrane"/>
    <property type="evidence" value="ECO:0007669"/>
    <property type="project" value="InterPro"/>
</dbReference>
<evidence type="ECO:0000256" key="8">
    <source>
        <dbReference type="ARBA" id="ARBA00023012"/>
    </source>
</evidence>
<dbReference type="SUPFAM" id="SSF55874">
    <property type="entry name" value="ATPase domain of HSP90 chaperone/DNA topoisomerase II/histidine kinase"/>
    <property type="match status" value="1"/>
</dbReference>
<evidence type="ECO:0000313" key="11">
    <source>
        <dbReference type="EMBL" id="ATE54429.1"/>
    </source>
</evidence>
<feature type="domain" description="Signal transduction histidine kinase subgroup 3 dimerisation and phosphoacceptor" evidence="10">
    <location>
        <begin position="185"/>
        <end position="265"/>
    </location>
</feature>
<dbReference type="InterPro" id="IPR050482">
    <property type="entry name" value="Sensor_HK_TwoCompSys"/>
</dbReference>